<dbReference type="Pfam" id="PF13489">
    <property type="entry name" value="Methyltransf_23"/>
    <property type="match status" value="1"/>
</dbReference>
<dbReference type="PANTHER" id="PTHR43591:SF24">
    <property type="entry name" value="2-METHOXY-6-POLYPRENYL-1,4-BENZOQUINOL METHYLASE, MITOCHONDRIAL"/>
    <property type="match status" value="1"/>
</dbReference>
<keyword evidence="1" id="KW-0808">Transferase</keyword>
<dbReference type="PANTHER" id="PTHR43591">
    <property type="entry name" value="METHYLTRANSFERASE"/>
    <property type="match status" value="1"/>
</dbReference>
<sequence length="338" mass="38105">METPSTPDSVDAALQEVSELTRDLSLGGSVEDESPPTMPPKKYWREEYGRHYSVLGRYESMFPSDEDENHHFFRLQSLLTRVLRWQLFRCPASLVTANVLDMGTGTGQWALNVGRKEPSCKVTGVDIAPVEAGSNRANVKFEVQDLESDWPRRRAYSFIFGRQLGGSIVDWARLIRRCYDNLENGGWIEFHELDSNFYVMPNSAPGRKVMEMSQLLSLGLSNLGRRLDVADYIRELLQQQGFENITHDRVAVPIGMWPAPAPPNHNAIDSMRNVGLARITELEFGIEGLTLKPFCKGLGWTPAQVHPFIADVTREVVVGGTKMASTLNVIYAQKNVWY</sequence>
<dbReference type="EMBL" id="LGRB01000012">
    <property type="protein sequence ID" value="OCT48606.1"/>
    <property type="molecule type" value="Genomic_DNA"/>
</dbReference>
<accession>A0A1C1CJG2</accession>
<evidence type="ECO:0000313" key="1">
    <source>
        <dbReference type="EMBL" id="OCT48606.1"/>
    </source>
</evidence>
<evidence type="ECO:0000313" key="2">
    <source>
        <dbReference type="Proteomes" id="UP000094526"/>
    </source>
</evidence>
<dbReference type="VEuPathDB" id="FungiDB:G647_10244"/>
<dbReference type="AlphaFoldDB" id="A0A1C1CJG2"/>
<dbReference type="CDD" id="cd02440">
    <property type="entry name" value="AdoMet_MTases"/>
    <property type="match status" value="1"/>
</dbReference>
<dbReference type="STRING" id="86049.A0A1C1CJG2"/>
<comment type="caution">
    <text evidence="1">The sequence shown here is derived from an EMBL/GenBank/DDBJ whole genome shotgun (WGS) entry which is preliminary data.</text>
</comment>
<gene>
    <name evidence="1" type="ORF">CLCR_04118</name>
</gene>
<protein>
    <submittedName>
        <fullName evidence="1">TAM domain methyltransferase</fullName>
    </submittedName>
</protein>
<dbReference type="VEuPathDB" id="FungiDB:CLCR_04118"/>
<dbReference type="SUPFAM" id="SSF53335">
    <property type="entry name" value="S-adenosyl-L-methionine-dependent methyltransferases"/>
    <property type="match status" value="1"/>
</dbReference>
<dbReference type="InterPro" id="IPR029063">
    <property type="entry name" value="SAM-dependent_MTases_sf"/>
</dbReference>
<keyword evidence="1" id="KW-0489">Methyltransferase</keyword>
<proteinExistence type="predicted"/>
<name>A0A1C1CJG2_9EURO</name>
<dbReference type="OrthoDB" id="2013972at2759"/>
<dbReference type="GO" id="GO:0032259">
    <property type="term" value="P:methylation"/>
    <property type="evidence" value="ECO:0007669"/>
    <property type="project" value="UniProtKB-KW"/>
</dbReference>
<keyword evidence="2" id="KW-1185">Reference proteome</keyword>
<dbReference type="Gene3D" id="3.40.50.150">
    <property type="entry name" value="Vaccinia Virus protein VP39"/>
    <property type="match status" value="1"/>
</dbReference>
<dbReference type="Proteomes" id="UP000094526">
    <property type="component" value="Unassembled WGS sequence"/>
</dbReference>
<reference evidence="2" key="1">
    <citation type="submission" date="2015-07" db="EMBL/GenBank/DDBJ databases">
        <authorList>
            <person name="Teixeira M.M."/>
            <person name="Souza R.C."/>
            <person name="Almeida L.G."/>
            <person name="Vicente V.A."/>
            <person name="de Hoog S."/>
            <person name="Bocca A.L."/>
            <person name="de Almeida S.R."/>
            <person name="Vasconcelos A.T."/>
            <person name="Felipe M.S."/>
        </authorList>
    </citation>
    <scope>NUCLEOTIDE SEQUENCE [LARGE SCALE GENOMIC DNA]</scope>
    <source>
        <strain evidence="2">KSF</strain>
    </source>
</reference>
<dbReference type="GO" id="GO:0008168">
    <property type="term" value="F:methyltransferase activity"/>
    <property type="evidence" value="ECO:0007669"/>
    <property type="project" value="UniProtKB-KW"/>
</dbReference>
<organism evidence="1 2">
    <name type="scientific">Cladophialophora carrionii</name>
    <dbReference type="NCBI Taxonomy" id="86049"/>
    <lineage>
        <taxon>Eukaryota</taxon>
        <taxon>Fungi</taxon>
        <taxon>Dikarya</taxon>
        <taxon>Ascomycota</taxon>
        <taxon>Pezizomycotina</taxon>
        <taxon>Eurotiomycetes</taxon>
        <taxon>Chaetothyriomycetidae</taxon>
        <taxon>Chaetothyriales</taxon>
        <taxon>Herpotrichiellaceae</taxon>
        <taxon>Cladophialophora</taxon>
    </lineage>
</organism>